<feature type="signal peptide" evidence="20">
    <location>
        <begin position="1"/>
        <end position="18"/>
    </location>
</feature>
<evidence type="ECO:0000256" key="17">
    <source>
        <dbReference type="ARBA" id="ARBA00023180"/>
    </source>
</evidence>
<keyword evidence="13" id="KW-1133">Transmembrane helix</keyword>
<dbReference type="GO" id="GO:0015012">
    <property type="term" value="P:heparan sulfate proteoglycan biosynthetic process"/>
    <property type="evidence" value="ECO:0007669"/>
    <property type="project" value="TreeGrafter"/>
</dbReference>
<feature type="domain" description="Nucleotide-diphospho-sugar transferase" evidence="21">
    <location>
        <begin position="538"/>
        <end position="726"/>
    </location>
</feature>
<keyword evidence="7" id="KW-0328">Glycosyltransferase</keyword>
<keyword evidence="14" id="KW-0333">Golgi apparatus</keyword>
<evidence type="ECO:0000256" key="18">
    <source>
        <dbReference type="ARBA" id="ARBA00042865"/>
    </source>
</evidence>
<evidence type="ECO:0000259" key="21">
    <source>
        <dbReference type="Pfam" id="PF03407"/>
    </source>
</evidence>
<organism evidence="22 23">
    <name type="scientific">Boothiomyces macroporosus</name>
    <dbReference type="NCBI Taxonomy" id="261099"/>
    <lineage>
        <taxon>Eukaryota</taxon>
        <taxon>Fungi</taxon>
        <taxon>Fungi incertae sedis</taxon>
        <taxon>Chytridiomycota</taxon>
        <taxon>Chytridiomycota incertae sedis</taxon>
        <taxon>Chytridiomycetes</taxon>
        <taxon>Rhizophydiales</taxon>
        <taxon>Terramycetaceae</taxon>
        <taxon>Boothiomyces</taxon>
    </lineage>
</organism>
<keyword evidence="20" id="KW-0732">Signal</keyword>
<comment type="similarity">
    <text evidence="5">Belongs to the glycosyltransferase 14 family. XylT subfamily.</text>
</comment>
<keyword evidence="10" id="KW-0479">Metal-binding</keyword>
<dbReference type="Pfam" id="PF03407">
    <property type="entry name" value="Nucleotid_trans"/>
    <property type="match status" value="1"/>
</dbReference>
<dbReference type="EC" id="2.4.2.26" evidence="6"/>
<evidence type="ECO:0000256" key="11">
    <source>
        <dbReference type="ARBA" id="ARBA00022824"/>
    </source>
</evidence>
<evidence type="ECO:0000256" key="1">
    <source>
        <dbReference type="ARBA" id="ARBA00004323"/>
    </source>
</evidence>
<evidence type="ECO:0000256" key="13">
    <source>
        <dbReference type="ARBA" id="ARBA00022989"/>
    </source>
</evidence>
<dbReference type="AlphaFoldDB" id="A0AAD5Y1G1"/>
<feature type="chain" id="PRO_5042057546" description="protein xylosyltransferase" evidence="20">
    <location>
        <begin position="19"/>
        <end position="784"/>
    </location>
</feature>
<keyword evidence="8" id="KW-0808">Transferase</keyword>
<dbReference type="InterPro" id="IPR005069">
    <property type="entry name" value="Nucl-diP-sugar_transferase"/>
</dbReference>
<evidence type="ECO:0000256" key="4">
    <source>
        <dbReference type="ARBA" id="ARBA00005093"/>
    </source>
</evidence>
<accession>A0AAD5Y1G1</accession>
<dbReference type="EMBL" id="JADGKB010000090">
    <property type="protein sequence ID" value="KAJ3254208.1"/>
    <property type="molecule type" value="Genomic_DNA"/>
</dbReference>
<dbReference type="GO" id="GO:0046872">
    <property type="term" value="F:metal ion binding"/>
    <property type="evidence" value="ECO:0007669"/>
    <property type="project" value="UniProtKB-KW"/>
</dbReference>
<dbReference type="Proteomes" id="UP001210925">
    <property type="component" value="Unassembled WGS sequence"/>
</dbReference>
<evidence type="ECO:0000256" key="12">
    <source>
        <dbReference type="ARBA" id="ARBA00022968"/>
    </source>
</evidence>
<dbReference type="GO" id="GO:0050650">
    <property type="term" value="P:chondroitin sulfate proteoglycan biosynthetic process"/>
    <property type="evidence" value="ECO:0007669"/>
    <property type="project" value="TreeGrafter"/>
</dbReference>
<dbReference type="PANTHER" id="PTHR46025">
    <property type="entry name" value="XYLOSYLTRANSFERASE OXT"/>
    <property type="match status" value="1"/>
</dbReference>
<comment type="pathway">
    <text evidence="4">Glycan metabolism; heparan sulfate biosynthesis.</text>
</comment>
<evidence type="ECO:0000313" key="23">
    <source>
        <dbReference type="Proteomes" id="UP001210925"/>
    </source>
</evidence>
<dbReference type="PANTHER" id="PTHR46025:SF3">
    <property type="entry name" value="XYLOSYLTRANSFERASE OXT"/>
    <property type="match status" value="1"/>
</dbReference>
<dbReference type="GO" id="GO:0030158">
    <property type="term" value="F:protein xylosyltransferase activity"/>
    <property type="evidence" value="ECO:0007669"/>
    <property type="project" value="UniProtKB-EC"/>
</dbReference>
<evidence type="ECO:0000256" key="5">
    <source>
        <dbReference type="ARBA" id="ARBA00010195"/>
    </source>
</evidence>
<dbReference type="GO" id="GO:0005789">
    <property type="term" value="C:endoplasmic reticulum membrane"/>
    <property type="evidence" value="ECO:0007669"/>
    <property type="project" value="UniProtKB-SubCell"/>
</dbReference>
<evidence type="ECO:0000256" key="10">
    <source>
        <dbReference type="ARBA" id="ARBA00022723"/>
    </source>
</evidence>
<evidence type="ECO:0000256" key="9">
    <source>
        <dbReference type="ARBA" id="ARBA00022692"/>
    </source>
</evidence>
<evidence type="ECO:0000256" key="20">
    <source>
        <dbReference type="SAM" id="SignalP"/>
    </source>
</evidence>
<protein>
    <recommendedName>
        <fullName evidence="6">protein xylosyltransferase</fullName>
        <ecNumber evidence="6">2.4.2.26</ecNumber>
    </recommendedName>
    <alternativeName>
        <fullName evidence="18">Peptide O-xylosyltransferase</fullName>
    </alternativeName>
</protein>
<keyword evidence="23" id="KW-1185">Reference proteome</keyword>
<gene>
    <name evidence="22" type="ORF">HK103_007453</name>
</gene>
<comment type="pathway">
    <text evidence="3">Glycan metabolism; chondroitin sulfate biosynthesis.</text>
</comment>
<keyword evidence="12" id="KW-0735">Signal-anchor</keyword>
<evidence type="ECO:0000256" key="16">
    <source>
        <dbReference type="ARBA" id="ARBA00023157"/>
    </source>
</evidence>
<keyword evidence="15" id="KW-0472">Membrane</keyword>
<evidence type="ECO:0000256" key="19">
    <source>
        <dbReference type="ARBA" id="ARBA00047847"/>
    </source>
</evidence>
<evidence type="ECO:0000256" key="6">
    <source>
        <dbReference type="ARBA" id="ARBA00011972"/>
    </source>
</evidence>
<keyword evidence="16" id="KW-1015">Disulfide bond</keyword>
<evidence type="ECO:0000256" key="15">
    <source>
        <dbReference type="ARBA" id="ARBA00023136"/>
    </source>
</evidence>
<proteinExistence type="inferred from homology"/>
<dbReference type="InterPro" id="IPR043538">
    <property type="entry name" value="XYLT"/>
</dbReference>
<keyword evidence="11" id="KW-0256">Endoplasmic reticulum</keyword>
<comment type="subcellular location">
    <subcellularLocation>
        <location evidence="2">Endoplasmic reticulum membrane</location>
        <topology evidence="2">Single-pass type II membrane protein</topology>
    </subcellularLocation>
    <subcellularLocation>
        <location evidence="1">Golgi apparatus membrane</location>
        <topology evidence="1">Single-pass type II membrane protein</topology>
    </subcellularLocation>
</comment>
<dbReference type="GO" id="GO:0000139">
    <property type="term" value="C:Golgi membrane"/>
    <property type="evidence" value="ECO:0007669"/>
    <property type="project" value="UniProtKB-SubCell"/>
</dbReference>
<evidence type="ECO:0000256" key="3">
    <source>
        <dbReference type="ARBA" id="ARBA00004840"/>
    </source>
</evidence>
<keyword evidence="9" id="KW-0812">Transmembrane</keyword>
<comment type="caution">
    <text evidence="22">The sequence shown here is derived from an EMBL/GenBank/DDBJ whole genome shotgun (WGS) entry which is preliminary data.</text>
</comment>
<evidence type="ECO:0000256" key="8">
    <source>
        <dbReference type="ARBA" id="ARBA00022679"/>
    </source>
</evidence>
<reference evidence="22" key="1">
    <citation type="submission" date="2020-05" db="EMBL/GenBank/DDBJ databases">
        <title>Phylogenomic resolution of chytrid fungi.</title>
        <authorList>
            <person name="Stajich J.E."/>
            <person name="Amses K."/>
            <person name="Simmons R."/>
            <person name="Seto K."/>
            <person name="Myers J."/>
            <person name="Bonds A."/>
            <person name="Quandt C.A."/>
            <person name="Barry K."/>
            <person name="Liu P."/>
            <person name="Grigoriev I."/>
            <person name="Longcore J.E."/>
            <person name="James T.Y."/>
        </authorList>
    </citation>
    <scope>NUCLEOTIDE SEQUENCE</scope>
    <source>
        <strain evidence="22">PLAUS21</strain>
    </source>
</reference>
<dbReference type="InterPro" id="IPR003406">
    <property type="entry name" value="Glyco_trans_14"/>
</dbReference>
<evidence type="ECO:0000256" key="14">
    <source>
        <dbReference type="ARBA" id="ARBA00023034"/>
    </source>
</evidence>
<name>A0AAD5Y1G1_9FUNG</name>
<keyword evidence="17" id="KW-0325">Glycoprotein</keyword>
<evidence type="ECO:0000256" key="2">
    <source>
        <dbReference type="ARBA" id="ARBA00004648"/>
    </source>
</evidence>
<comment type="catalytic activity">
    <reaction evidence="19">
        <text>UDP-alpha-D-xylose + L-seryl-[protein] = 3-O-(beta-D-xylosyl)-L-seryl-[protein] + UDP + H(+)</text>
        <dbReference type="Rhea" id="RHEA:50192"/>
        <dbReference type="Rhea" id="RHEA-COMP:9863"/>
        <dbReference type="Rhea" id="RHEA-COMP:12567"/>
        <dbReference type="ChEBI" id="CHEBI:15378"/>
        <dbReference type="ChEBI" id="CHEBI:29999"/>
        <dbReference type="ChEBI" id="CHEBI:57632"/>
        <dbReference type="ChEBI" id="CHEBI:58223"/>
        <dbReference type="ChEBI" id="CHEBI:132085"/>
        <dbReference type="EC" id="2.4.2.26"/>
    </reaction>
</comment>
<evidence type="ECO:0000256" key="7">
    <source>
        <dbReference type="ARBA" id="ARBA00022676"/>
    </source>
</evidence>
<evidence type="ECO:0000313" key="22">
    <source>
        <dbReference type="EMBL" id="KAJ3254208.1"/>
    </source>
</evidence>
<dbReference type="Pfam" id="PF02485">
    <property type="entry name" value="Branch"/>
    <property type="match status" value="1"/>
</dbReference>
<sequence>MKKWVRLLLVLFMKSAVNIPVIPHSNLIPFSPNSLLNDAYLDIKMEEKASYFEEQDLFEFAEQNRYFRVSGFKFCKMLDKSEFDALVPIKDLEGSVAEKNPDLNLFINMIDSKAYDIFQALLRAFHMASVKEVKRVSCYLAAEGQSTVANLTQSSLLHHVDPINYFKDIIPSIAPERSYLPGPRRKFKIAYLLMVHDIKGFEQITLLLDILDDGDAITLIHVDAREKCEKLYKKLDKWVSDRSDKNPESAIFMARNRFHNIWGHISLVFTQLAGFWELLDLADWDYIINLSNYDWPIKRNAQIHKLLSQEKYKNKNFIEYWSETSDLAERFYRVHLGEEDYSSVYHPAELGVVTWPFNHWRAYKHHQWMILTPEAVKFFRSDPHAITFLAFAEHTYIPDESYIATVMVNSPQFFGKILNNNKRYLRFNGGSHPAWLGYKDRYLFPTFEEDPSFYFIRKMNALGTIFGEHKLIEWISENHYIDEKPGKCTLEQISVRIECLKEFGEKIAEKNQLVVVPFNSQYFLTTANLICSFSKLGINNIIYWTLDLDIYESLLAQKKAAILIPGLNPIELAESPKSPDLKRIMRAKPKVIKMILDAGFSVWYLDSDTVALKDFRFITDNSADVFIALDNGNHLSNLPPVPSAGIMHFRQGKASLDFIDMVQQEVDKSSILDDEDAIRRLLSRQTSISVSLPDRKLYSRDLFSESLDPNSIHVKYLDPFSFMSSKIFINAPLQIPKDFDDFYLIHTHSPSNNQDVLVGYGLWLVDKRGTCVKSPTKPDFRSIN</sequence>